<name>A0A178W9K2_ARATH</name>
<feature type="region of interest" description="Disordered" evidence="1">
    <location>
        <begin position="199"/>
        <end position="219"/>
    </location>
</feature>
<feature type="compositionally biased region" description="Acidic residues" evidence="1">
    <location>
        <begin position="149"/>
        <end position="160"/>
    </location>
</feature>
<comment type="caution">
    <text evidence="2">The sequence shown here is derived from an EMBL/GenBank/DDBJ whole genome shotgun (WGS) entry which is preliminary data.</text>
</comment>
<feature type="compositionally biased region" description="Low complexity" evidence="1">
    <location>
        <begin position="206"/>
        <end position="219"/>
    </location>
</feature>
<organism evidence="2 3">
    <name type="scientific">Arabidopsis thaliana</name>
    <name type="common">Mouse-ear cress</name>
    <dbReference type="NCBI Taxonomy" id="3702"/>
    <lineage>
        <taxon>Eukaryota</taxon>
        <taxon>Viridiplantae</taxon>
        <taxon>Streptophyta</taxon>
        <taxon>Embryophyta</taxon>
        <taxon>Tracheophyta</taxon>
        <taxon>Spermatophyta</taxon>
        <taxon>Magnoliopsida</taxon>
        <taxon>eudicotyledons</taxon>
        <taxon>Gunneridae</taxon>
        <taxon>Pentapetalae</taxon>
        <taxon>rosids</taxon>
        <taxon>malvids</taxon>
        <taxon>Brassicales</taxon>
        <taxon>Brassicaceae</taxon>
        <taxon>Camelineae</taxon>
        <taxon>Arabidopsis</taxon>
    </lineage>
</organism>
<dbReference type="AlphaFoldDB" id="A0A178W9K2"/>
<proteinExistence type="predicted"/>
<accession>A0A178W9K2</accession>
<protein>
    <submittedName>
        <fullName evidence="2">Uncharacterized protein</fullName>
    </submittedName>
</protein>
<dbReference type="ExpressionAtlas" id="A0A178W9K2">
    <property type="expression patterns" value="baseline and differential"/>
</dbReference>
<dbReference type="EMBL" id="LUHQ01000001">
    <property type="protein sequence ID" value="OAP15028.1"/>
    <property type="molecule type" value="Genomic_DNA"/>
</dbReference>
<sequence>MGPESKGRAWFSKIYNKLENLLVEVDSFTSQSTLCLKSSEPPRFEYVRGESKEVAEDHSSNVQGRHDRVASPRSESPSDPPSHQNFDIPGHVLVEKRVQGDILKENVVQRDSFEDNSSASSSSDGEIESTSPLHEEYCDAYMTSTTTLSDEEQLVSDEESQIFPDGERLSTSPLLEEYHDANLTSAASVGDEEPIVTDKESHITKSLSNSPSCNSPSDSPPCQNFDILGHVRVEERVQGDILVENIAHGENSSASSLDGEETLSTSPLLEELCDANLTSTSTLGGEEPIVTDDESQITNTLTPQKFSAENSSVFPGEESVQEVRVESSLSDEEILSKSPLLEEHCDANLTSTSTLGGEGPIVTDDESQITNTLTPQKFSEEEILSKSPLLEEHCDANLTSDTTLGDEKPIITDDESWISNSLTSQKSSAGNSWVFSGEDSVEEVKVKSCRDVVSTESQSTQSSMESFGTVVKCNDGPVLAALGCFRDNDSSLNPLVTKVPDENMRSSNADNPDDVINNCKSDVTPLDTKDIAFQKEPSYVNDTVRVRIMAELCGMESREDPLYVEDSELYAIHLRTKKLRSFKHQRKVLDVLTSKRRREKEYEQLPIWYGDAEMGSDLATKEESQQVEATDSKSSLLLESEDSQWELL</sequence>
<feature type="region of interest" description="Disordered" evidence="1">
    <location>
        <begin position="47"/>
        <end position="91"/>
    </location>
</feature>
<feature type="region of interest" description="Disordered" evidence="1">
    <location>
        <begin position="105"/>
        <end position="168"/>
    </location>
</feature>
<dbReference type="PANTHER" id="PTHR34659:SF1">
    <property type="entry name" value="PROTEIN EGT2"/>
    <property type="match status" value="1"/>
</dbReference>
<dbReference type="InterPro" id="IPR053273">
    <property type="entry name" value="CST_Regulator"/>
</dbReference>
<gene>
    <name evidence="2" type="ordered locus">AXX17_At1g67330</name>
</gene>
<reference evidence="3" key="1">
    <citation type="journal article" date="2016" name="Proc. Natl. Acad. Sci. U.S.A.">
        <title>Chromosome-level assembly of Arabidopsis thaliana Ler reveals the extent of translocation and inversion polymorphisms.</title>
        <authorList>
            <person name="Zapata L."/>
            <person name="Ding J."/>
            <person name="Willing E.M."/>
            <person name="Hartwig B."/>
            <person name="Bezdan D."/>
            <person name="Jiao W.B."/>
            <person name="Patel V."/>
            <person name="Velikkakam James G."/>
            <person name="Koornneef M."/>
            <person name="Ossowski S."/>
            <person name="Schneeberger K."/>
        </authorList>
    </citation>
    <scope>NUCLEOTIDE SEQUENCE [LARGE SCALE GENOMIC DNA]</scope>
    <source>
        <strain evidence="3">cv. Landsberg erecta</strain>
    </source>
</reference>
<feature type="compositionally biased region" description="Low complexity" evidence="1">
    <location>
        <begin position="115"/>
        <end position="131"/>
    </location>
</feature>
<dbReference type="Proteomes" id="UP000078284">
    <property type="component" value="Chromosome 1"/>
</dbReference>
<evidence type="ECO:0000313" key="3">
    <source>
        <dbReference type="Proteomes" id="UP000078284"/>
    </source>
</evidence>
<dbReference type="PANTHER" id="PTHR34659">
    <property type="entry name" value="BNAA05G11610D PROTEIN"/>
    <property type="match status" value="1"/>
</dbReference>
<evidence type="ECO:0000256" key="1">
    <source>
        <dbReference type="SAM" id="MobiDB-lite"/>
    </source>
</evidence>
<feature type="compositionally biased region" description="Basic and acidic residues" evidence="1">
    <location>
        <begin position="47"/>
        <end position="70"/>
    </location>
</feature>
<evidence type="ECO:0000313" key="2">
    <source>
        <dbReference type="EMBL" id="OAP15028.1"/>
    </source>
</evidence>